<comment type="caution">
    <text evidence="14">The sequence shown here is derived from an EMBL/GenBank/DDBJ whole genome shotgun (WGS) entry which is preliminary data.</text>
</comment>
<keyword evidence="8 12" id="KW-0472">Membrane</keyword>
<dbReference type="Pfam" id="PF07690">
    <property type="entry name" value="MFS_1"/>
    <property type="match status" value="1"/>
</dbReference>
<feature type="transmembrane region" description="Helical" evidence="12">
    <location>
        <begin position="418"/>
        <end position="438"/>
    </location>
</feature>
<dbReference type="Pfam" id="PF00083">
    <property type="entry name" value="Sugar_tr"/>
    <property type="match status" value="1"/>
</dbReference>
<feature type="transmembrane region" description="Helical" evidence="12">
    <location>
        <begin position="71"/>
        <end position="94"/>
    </location>
</feature>
<dbReference type="GO" id="GO:0015293">
    <property type="term" value="F:symporter activity"/>
    <property type="evidence" value="ECO:0007669"/>
    <property type="project" value="UniProtKB-KW"/>
</dbReference>
<feature type="transmembrane region" description="Helical" evidence="12">
    <location>
        <begin position="264"/>
        <end position="283"/>
    </location>
</feature>
<sequence>MSNRGPKDVSQTDSVGVASSDPASKVSESTARRAAVAGFAGTIVEYYDFAVYGLVAAVLAPQFFGSENPTVALLASLAVFGTAYVARPLGGVVFGHLGDRYGRRSILMATILVMGTCSVLIGLLPTIDHIGIFAPILLILLRLGQGFAAGGELMGAVALVLESTRRGRRGMQTSITQMGATLGFAVAAVVVGVVTSLTTANEMEAWGWRIPFLLCLPLTLVCLRLRMRLEDSPEFTEMVANAEVEKTPLIDAVRRHPGAIIRSAAFTIATTGASHVGLVYIAVLLTRTLGFDSRSVYWVTAVVVAVAAAATPVWGALSDRIGRRPVMIIAAVGTGVVVYPVLWAMSATTSLIVIGIVYFVYMLFTQAFAPGLTAVSEMFPRRVRYSGSALGYNAGIVLGGAFAPYMSAQLVESTGSPLSPAILIVVVCVIGLAAAVTVKETATAELAK</sequence>
<dbReference type="InterPro" id="IPR011701">
    <property type="entry name" value="MFS"/>
</dbReference>
<evidence type="ECO:0000256" key="10">
    <source>
        <dbReference type="ARBA" id="ARBA00039918"/>
    </source>
</evidence>
<dbReference type="Gene3D" id="1.20.1250.20">
    <property type="entry name" value="MFS general substrate transporter like domains"/>
    <property type="match status" value="2"/>
</dbReference>
<accession>A0A0M9WQV4</accession>
<feature type="compositionally biased region" description="Polar residues" evidence="11">
    <location>
        <begin position="1"/>
        <end position="14"/>
    </location>
</feature>
<dbReference type="SUPFAM" id="SSF103473">
    <property type="entry name" value="MFS general substrate transporter"/>
    <property type="match status" value="1"/>
</dbReference>
<evidence type="ECO:0000259" key="13">
    <source>
        <dbReference type="PROSITE" id="PS50850"/>
    </source>
</evidence>
<dbReference type="FunFam" id="1.20.1250.20:FF:000001">
    <property type="entry name" value="Dicarboxylate MFS transporter"/>
    <property type="match status" value="1"/>
</dbReference>
<dbReference type="EMBL" id="AZYO01000001">
    <property type="protein sequence ID" value="KOS58211.1"/>
    <property type="molecule type" value="Genomic_DNA"/>
</dbReference>
<evidence type="ECO:0000256" key="1">
    <source>
        <dbReference type="ARBA" id="ARBA00004651"/>
    </source>
</evidence>
<feature type="transmembrane region" description="Helical" evidence="12">
    <location>
        <begin position="295"/>
        <end position="314"/>
    </location>
</feature>
<feature type="transmembrane region" description="Helical" evidence="12">
    <location>
        <begin position="351"/>
        <end position="375"/>
    </location>
</feature>
<evidence type="ECO:0000313" key="15">
    <source>
        <dbReference type="Proteomes" id="UP000037712"/>
    </source>
</evidence>
<reference evidence="15" key="2">
    <citation type="submission" date="2015-01" db="EMBL/GenBank/DDBJ databases">
        <title>Draft genome sequence of potential hydrocarbon metabolising strain of Rhodococcus rhodochrous.</title>
        <authorList>
            <person name="Aggarwal R.K."/>
            <person name="Dawar C."/>
        </authorList>
    </citation>
    <scope>NUCLEOTIDE SEQUENCE [LARGE SCALE GENOMIC DNA]</scope>
    <source>
        <strain evidence="15">KG-21</strain>
    </source>
</reference>
<name>A0A0M9WQV4_RHORH</name>
<evidence type="ECO:0000256" key="3">
    <source>
        <dbReference type="ARBA" id="ARBA00022448"/>
    </source>
</evidence>
<feature type="transmembrane region" description="Helical" evidence="12">
    <location>
        <begin position="34"/>
        <end position="59"/>
    </location>
</feature>
<feature type="region of interest" description="Disordered" evidence="11">
    <location>
        <begin position="1"/>
        <end position="22"/>
    </location>
</feature>
<feature type="transmembrane region" description="Helical" evidence="12">
    <location>
        <begin position="106"/>
        <end position="127"/>
    </location>
</feature>
<dbReference type="PATRIC" id="fig|1441923.3.peg.283"/>
<proteinExistence type="inferred from homology"/>
<keyword evidence="5 12" id="KW-0812">Transmembrane</keyword>
<dbReference type="PANTHER" id="PTHR43045:SF1">
    <property type="entry name" value="SHIKIMATE TRANSPORTER"/>
    <property type="match status" value="1"/>
</dbReference>
<dbReference type="Proteomes" id="UP000037712">
    <property type="component" value="Unassembled WGS sequence"/>
</dbReference>
<gene>
    <name evidence="14" type="ORF">Z051_01275</name>
</gene>
<evidence type="ECO:0000256" key="6">
    <source>
        <dbReference type="ARBA" id="ARBA00022847"/>
    </source>
</evidence>
<keyword evidence="7 12" id="KW-1133">Transmembrane helix</keyword>
<evidence type="ECO:0000256" key="7">
    <source>
        <dbReference type="ARBA" id="ARBA00022989"/>
    </source>
</evidence>
<dbReference type="AlphaFoldDB" id="A0A0M9WQV4"/>
<keyword evidence="4" id="KW-1003">Cell membrane</keyword>
<protein>
    <recommendedName>
        <fullName evidence="10">Putative proline/betaine transporter</fullName>
    </recommendedName>
</protein>
<comment type="function">
    <text evidence="9">May be a proton symporter involved in the uptake of osmolytes such as proline and glycine betaine.</text>
</comment>
<organism evidence="14 15">
    <name type="scientific">Rhodococcus rhodochrous KG-21</name>
    <dbReference type="NCBI Taxonomy" id="1441923"/>
    <lineage>
        <taxon>Bacteria</taxon>
        <taxon>Bacillati</taxon>
        <taxon>Actinomycetota</taxon>
        <taxon>Actinomycetes</taxon>
        <taxon>Mycobacteriales</taxon>
        <taxon>Nocardiaceae</taxon>
        <taxon>Rhodococcus</taxon>
    </lineage>
</organism>
<evidence type="ECO:0000256" key="8">
    <source>
        <dbReference type="ARBA" id="ARBA00023136"/>
    </source>
</evidence>
<dbReference type="InterPro" id="IPR005828">
    <property type="entry name" value="MFS_sugar_transport-like"/>
</dbReference>
<comment type="similarity">
    <text evidence="2">Belongs to the major facilitator superfamily. Metabolite:H+ Symporter (MHS) family (TC 2.A.1.6) family.</text>
</comment>
<comment type="subcellular location">
    <subcellularLocation>
        <location evidence="1">Cell membrane</location>
        <topology evidence="1">Multi-pass membrane protein</topology>
    </subcellularLocation>
</comment>
<evidence type="ECO:0000256" key="9">
    <source>
        <dbReference type="ARBA" id="ARBA00037295"/>
    </source>
</evidence>
<evidence type="ECO:0000256" key="5">
    <source>
        <dbReference type="ARBA" id="ARBA00022692"/>
    </source>
</evidence>
<evidence type="ECO:0000256" key="2">
    <source>
        <dbReference type="ARBA" id="ARBA00008240"/>
    </source>
</evidence>
<dbReference type="PANTHER" id="PTHR43045">
    <property type="entry name" value="SHIKIMATE TRANSPORTER"/>
    <property type="match status" value="1"/>
</dbReference>
<dbReference type="PROSITE" id="PS50850">
    <property type="entry name" value="MFS"/>
    <property type="match status" value="1"/>
</dbReference>
<feature type="transmembrane region" description="Helical" evidence="12">
    <location>
        <begin position="387"/>
        <end position="406"/>
    </location>
</feature>
<evidence type="ECO:0000313" key="14">
    <source>
        <dbReference type="EMBL" id="KOS58211.1"/>
    </source>
</evidence>
<keyword evidence="3" id="KW-0813">Transport</keyword>
<dbReference type="InterPro" id="IPR020846">
    <property type="entry name" value="MFS_dom"/>
</dbReference>
<dbReference type="GO" id="GO:0005886">
    <property type="term" value="C:plasma membrane"/>
    <property type="evidence" value="ECO:0007669"/>
    <property type="project" value="UniProtKB-SubCell"/>
</dbReference>
<reference evidence="14 15" key="1">
    <citation type="journal article" date="2015" name="Genome Announc.">
        <title>Draft Genome Sequence of Rhodococcus rhodochrous Strain KG-21, a Soil Isolate from Oil Fields of Krishna-Godavari Basin, India.</title>
        <authorList>
            <person name="Dawar C."/>
            <person name="Aggarwal R.K."/>
        </authorList>
    </citation>
    <scope>NUCLEOTIDE SEQUENCE [LARGE SCALE GENOMIC DNA]</scope>
    <source>
        <strain evidence="14 15">KG-21</strain>
    </source>
</reference>
<evidence type="ECO:0000256" key="12">
    <source>
        <dbReference type="SAM" id="Phobius"/>
    </source>
</evidence>
<feature type="domain" description="Major facilitator superfamily (MFS) profile" evidence="13">
    <location>
        <begin position="34"/>
        <end position="443"/>
    </location>
</feature>
<feature type="transmembrane region" description="Helical" evidence="12">
    <location>
        <begin position="326"/>
        <end position="345"/>
    </location>
</feature>
<dbReference type="InterPro" id="IPR036259">
    <property type="entry name" value="MFS_trans_sf"/>
</dbReference>
<feature type="transmembrane region" description="Helical" evidence="12">
    <location>
        <begin position="206"/>
        <end position="225"/>
    </location>
</feature>
<feature type="transmembrane region" description="Helical" evidence="12">
    <location>
        <begin position="133"/>
        <end position="161"/>
    </location>
</feature>
<evidence type="ECO:0000256" key="4">
    <source>
        <dbReference type="ARBA" id="ARBA00022475"/>
    </source>
</evidence>
<keyword evidence="6" id="KW-0769">Symport</keyword>
<dbReference type="RefSeq" id="WP_081005041.1">
    <property type="nucleotide sequence ID" value="NZ_AZYO01000001.1"/>
</dbReference>
<feature type="transmembrane region" description="Helical" evidence="12">
    <location>
        <begin position="182"/>
        <end position="200"/>
    </location>
</feature>
<evidence type="ECO:0000256" key="11">
    <source>
        <dbReference type="SAM" id="MobiDB-lite"/>
    </source>
</evidence>